<dbReference type="Pfam" id="PF00587">
    <property type="entry name" value="tRNA-synt_2b"/>
    <property type="match status" value="1"/>
</dbReference>
<dbReference type="CDD" id="cd00861">
    <property type="entry name" value="ProRS_anticodon_short"/>
    <property type="match status" value="1"/>
</dbReference>
<dbReference type="InterPro" id="IPR033730">
    <property type="entry name" value="ProRS_core_prok"/>
</dbReference>
<accession>A0AAU9D7R3</accession>
<keyword evidence="15" id="KW-1185">Reference proteome</keyword>
<protein>
    <recommendedName>
        <fullName evidence="12">Proline--tRNA ligase</fullName>
        <ecNumber evidence="12">6.1.1.15</ecNumber>
    </recommendedName>
    <alternativeName>
        <fullName evidence="12">Prolyl-tRNA synthetase</fullName>
        <shortName evidence="12">ProRS</shortName>
    </alternativeName>
</protein>
<dbReference type="InterPro" id="IPR036621">
    <property type="entry name" value="Anticodon-bd_dom_sf"/>
</dbReference>
<feature type="domain" description="Aminoacyl-transfer RNA synthetases class-II family profile" evidence="13">
    <location>
        <begin position="42"/>
        <end position="467"/>
    </location>
</feature>
<dbReference type="SUPFAM" id="SSF55826">
    <property type="entry name" value="YbaK/ProRS associated domain"/>
    <property type="match status" value="1"/>
</dbReference>
<comment type="subcellular location">
    <subcellularLocation>
        <location evidence="1 12">Cytoplasm</location>
    </subcellularLocation>
</comment>
<dbReference type="CDD" id="cd04334">
    <property type="entry name" value="ProRS-INS"/>
    <property type="match status" value="1"/>
</dbReference>
<reference evidence="14" key="1">
    <citation type="submission" date="2021-11" db="EMBL/GenBank/DDBJ databases">
        <title>Complete genome sequence of Atopobiaceae bacterium TOC12.</title>
        <authorList>
            <person name="Morinaga K."/>
            <person name="Kusada H."/>
            <person name="Tamaki H."/>
        </authorList>
    </citation>
    <scope>NUCLEOTIDE SEQUENCE</scope>
    <source>
        <strain evidence="14">TOC12</strain>
    </source>
</reference>
<dbReference type="EMBL" id="AP025285">
    <property type="protein sequence ID" value="BDC91114.1"/>
    <property type="molecule type" value="Genomic_DNA"/>
</dbReference>
<evidence type="ECO:0000256" key="4">
    <source>
        <dbReference type="ARBA" id="ARBA00022598"/>
    </source>
</evidence>
<evidence type="ECO:0000313" key="15">
    <source>
        <dbReference type="Proteomes" id="UP001431186"/>
    </source>
</evidence>
<evidence type="ECO:0000256" key="7">
    <source>
        <dbReference type="ARBA" id="ARBA00022917"/>
    </source>
</evidence>
<evidence type="ECO:0000256" key="12">
    <source>
        <dbReference type="HAMAP-Rule" id="MF_01569"/>
    </source>
</evidence>
<dbReference type="GO" id="GO:0002161">
    <property type="term" value="F:aminoacyl-tRNA deacylase activity"/>
    <property type="evidence" value="ECO:0007669"/>
    <property type="project" value="InterPro"/>
</dbReference>
<dbReference type="PROSITE" id="PS50862">
    <property type="entry name" value="AA_TRNA_LIGASE_II"/>
    <property type="match status" value="1"/>
</dbReference>
<dbReference type="InterPro" id="IPR006195">
    <property type="entry name" value="aa-tRNA-synth_II"/>
</dbReference>
<keyword evidence="6 12" id="KW-0067">ATP-binding</keyword>
<evidence type="ECO:0000256" key="6">
    <source>
        <dbReference type="ARBA" id="ARBA00022840"/>
    </source>
</evidence>
<evidence type="ECO:0000256" key="11">
    <source>
        <dbReference type="ARBA" id="ARBA00060755"/>
    </source>
</evidence>
<dbReference type="FunFam" id="3.30.930.10:FF:000042">
    <property type="entry name" value="probable proline--tRNA ligase, mitochondrial"/>
    <property type="match status" value="1"/>
</dbReference>
<dbReference type="InterPro" id="IPR002314">
    <property type="entry name" value="aa-tRNA-synt_IIb"/>
</dbReference>
<dbReference type="CDD" id="cd00779">
    <property type="entry name" value="ProRS_core_prok"/>
    <property type="match status" value="1"/>
</dbReference>
<dbReference type="SUPFAM" id="SSF52954">
    <property type="entry name" value="Class II aaRS ABD-related"/>
    <property type="match status" value="1"/>
</dbReference>
<dbReference type="KEGG" id="lcal:ATTO_09860"/>
<dbReference type="Pfam" id="PF04073">
    <property type="entry name" value="tRNA_edit"/>
    <property type="match status" value="1"/>
</dbReference>
<name>A0AAU9D7R3_9ACTN</name>
<comment type="function">
    <text evidence="10 12">Catalyzes the attachment of proline to tRNA(Pro) in a two-step reaction: proline is first activated by ATP to form Pro-AMP and then transferred to the acceptor end of tRNA(Pro). As ProRS can inadvertently accommodate and process non-cognate amino acids such as alanine and cysteine, to avoid such errors it has two additional distinct editing activities against alanine. One activity is designated as 'pretransfer' editing and involves the tRNA(Pro)-independent hydrolysis of activated Ala-AMP. The other activity is designated 'posttransfer' editing and involves deacylation of mischarged Ala-tRNA(Pro). The misacylated Cys-tRNA(Pro) is not edited by ProRS.</text>
</comment>
<evidence type="ECO:0000256" key="10">
    <source>
        <dbReference type="ARBA" id="ARBA00053664"/>
    </source>
</evidence>
<evidence type="ECO:0000256" key="1">
    <source>
        <dbReference type="ARBA" id="ARBA00004496"/>
    </source>
</evidence>
<keyword evidence="7 12" id="KW-0648">Protein biosynthesis</keyword>
<evidence type="ECO:0000256" key="8">
    <source>
        <dbReference type="ARBA" id="ARBA00023146"/>
    </source>
</evidence>
<comment type="subunit">
    <text evidence="2 12">Homodimer.</text>
</comment>
<dbReference type="Gene3D" id="3.90.960.10">
    <property type="entry name" value="YbaK/aminoacyl-tRNA synthetase-associated domain"/>
    <property type="match status" value="1"/>
</dbReference>
<keyword evidence="5 12" id="KW-0547">Nucleotide-binding</keyword>
<dbReference type="GO" id="GO:0005829">
    <property type="term" value="C:cytosol"/>
    <property type="evidence" value="ECO:0007669"/>
    <property type="project" value="TreeGrafter"/>
</dbReference>
<dbReference type="InterPro" id="IPR002316">
    <property type="entry name" value="Pro-tRNA-ligase_IIa"/>
</dbReference>
<dbReference type="GO" id="GO:0004827">
    <property type="term" value="F:proline-tRNA ligase activity"/>
    <property type="evidence" value="ECO:0007669"/>
    <property type="project" value="UniProtKB-UniRule"/>
</dbReference>
<dbReference type="Gene3D" id="3.30.930.10">
    <property type="entry name" value="Bira Bifunctional Protein, Domain 2"/>
    <property type="match status" value="2"/>
</dbReference>
<dbReference type="EC" id="6.1.1.15" evidence="12"/>
<comment type="catalytic activity">
    <reaction evidence="9 12">
        <text>tRNA(Pro) + L-proline + ATP = L-prolyl-tRNA(Pro) + AMP + diphosphate</text>
        <dbReference type="Rhea" id="RHEA:14305"/>
        <dbReference type="Rhea" id="RHEA-COMP:9700"/>
        <dbReference type="Rhea" id="RHEA-COMP:9702"/>
        <dbReference type="ChEBI" id="CHEBI:30616"/>
        <dbReference type="ChEBI" id="CHEBI:33019"/>
        <dbReference type="ChEBI" id="CHEBI:60039"/>
        <dbReference type="ChEBI" id="CHEBI:78442"/>
        <dbReference type="ChEBI" id="CHEBI:78532"/>
        <dbReference type="ChEBI" id="CHEBI:456215"/>
        <dbReference type="EC" id="6.1.1.15"/>
    </reaction>
</comment>
<evidence type="ECO:0000256" key="3">
    <source>
        <dbReference type="ARBA" id="ARBA00022490"/>
    </source>
</evidence>
<dbReference type="NCBIfam" id="NF006625">
    <property type="entry name" value="PRK09194.1"/>
    <property type="match status" value="1"/>
</dbReference>
<evidence type="ECO:0000256" key="5">
    <source>
        <dbReference type="ARBA" id="ARBA00022741"/>
    </source>
</evidence>
<evidence type="ECO:0000313" key="14">
    <source>
        <dbReference type="EMBL" id="BDC91114.1"/>
    </source>
</evidence>
<dbReference type="PRINTS" id="PR01046">
    <property type="entry name" value="TRNASYNTHPRO"/>
</dbReference>
<dbReference type="PANTHER" id="PTHR42753">
    <property type="entry name" value="MITOCHONDRIAL RIBOSOME PROTEIN L39/PROLYL-TRNA LIGASE FAMILY MEMBER"/>
    <property type="match status" value="1"/>
</dbReference>
<comment type="domain">
    <text evidence="12">Consists of three domains: the N-terminal catalytic domain, the editing domain and the C-terminal anticodon-binding domain.</text>
</comment>
<evidence type="ECO:0000259" key="13">
    <source>
        <dbReference type="PROSITE" id="PS50862"/>
    </source>
</evidence>
<dbReference type="InterPro" id="IPR044140">
    <property type="entry name" value="ProRS_anticodon_short"/>
</dbReference>
<evidence type="ECO:0000256" key="2">
    <source>
        <dbReference type="ARBA" id="ARBA00011738"/>
    </source>
</evidence>
<comment type="similarity">
    <text evidence="11 12">Belongs to the class-II aminoacyl-tRNA synthetase family. ProS type 1 subfamily.</text>
</comment>
<dbReference type="InterPro" id="IPR007214">
    <property type="entry name" value="YbaK/aa-tRNA-synth-assoc-dom"/>
</dbReference>
<dbReference type="InterPro" id="IPR004500">
    <property type="entry name" value="Pro-tRNA-synth_IIa_bac-type"/>
</dbReference>
<keyword evidence="4 12" id="KW-0436">Ligase</keyword>
<evidence type="ECO:0000256" key="9">
    <source>
        <dbReference type="ARBA" id="ARBA00047671"/>
    </source>
</evidence>
<organism evidence="14 15">
    <name type="scientific">Leptogranulimonas caecicola</name>
    <dbReference type="NCBI Taxonomy" id="2894156"/>
    <lineage>
        <taxon>Bacteria</taxon>
        <taxon>Bacillati</taxon>
        <taxon>Actinomycetota</taxon>
        <taxon>Coriobacteriia</taxon>
        <taxon>Coriobacteriales</taxon>
        <taxon>Kribbibacteriaceae</taxon>
        <taxon>Leptogranulimonas</taxon>
    </lineage>
</organism>
<dbReference type="InterPro" id="IPR050062">
    <property type="entry name" value="Pro-tRNA_synthetase"/>
</dbReference>
<dbReference type="InterPro" id="IPR045864">
    <property type="entry name" value="aa-tRNA-synth_II/BPL/LPL"/>
</dbReference>
<keyword evidence="8 12" id="KW-0030">Aminoacyl-tRNA synthetase</keyword>
<dbReference type="AlphaFoldDB" id="A0AAU9D7R3"/>
<dbReference type="GO" id="GO:0006433">
    <property type="term" value="P:prolyl-tRNA aminoacylation"/>
    <property type="evidence" value="ECO:0007669"/>
    <property type="project" value="UniProtKB-UniRule"/>
</dbReference>
<sequence>MNTFQRMSALYAPTLKEDPADADLASHRLLLRAGMIRKTAAGLYSYLPLAWRSLQKIEAIVRDEMDTHGAQELLMPILTPAELWEESGRWDVYGPELMRISDRHERAFALGPTHEETITDLVKGELRSYKQLPVNLYQIQDKFRDELRPRFGLMRGREFIMKDAYSFDADVEGMKRTYDQMYDAYSGVCDRCRIQAVPVDADSGQIGGSGSIEFMALSESGEASLVYCECGYAADEEAATALITVTDGPETHNHELELLDTPNVHTIDELAAFLDVPASSTRKAIALVDGEGDPVVCIIPGDHELNEIKAEHAFGSYHLMTDEELESFGLYKGCIGPVGLPEGIRCICDIALKESLNWVVGANKPESHYLGARPERDFTPDAWEDLASAQAGDGCPVCGKPLSAARGIEMGQIFQLGDKYSRALNATFLDKDGKEQYFQMGCYGIGVSRTLAAIVEQHHDDSGIAWPVSVAPFEVEVLALDINDDVVWPAAMGVCDQLVDAGIQTLLDDRKERPGVKFNDADLLGLPYQIIFGKRAVANGVCELKDRATGERTELPIADVAAHVASLVIPQRA</sequence>
<dbReference type="GO" id="GO:0005524">
    <property type="term" value="F:ATP binding"/>
    <property type="evidence" value="ECO:0007669"/>
    <property type="project" value="UniProtKB-UniRule"/>
</dbReference>
<dbReference type="Proteomes" id="UP001431186">
    <property type="component" value="Chromosome"/>
</dbReference>
<dbReference type="FunFam" id="3.30.930.10:FF:000065">
    <property type="entry name" value="Proline--tRNA ligase"/>
    <property type="match status" value="1"/>
</dbReference>
<dbReference type="Gene3D" id="3.40.50.800">
    <property type="entry name" value="Anticodon-binding domain"/>
    <property type="match status" value="1"/>
</dbReference>
<dbReference type="InterPro" id="IPR023717">
    <property type="entry name" value="Pro-tRNA-Synthase_IIa_type1"/>
</dbReference>
<keyword evidence="3 12" id="KW-0963">Cytoplasm</keyword>
<dbReference type="Pfam" id="PF03129">
    <property type="entry name" value="HGTP_anticodon"/>
    <property type="match status" value="1"/>
</dbReference>
<dbReference type="PANTHER" id="PTHR42753:SF2">
    <property type="entry name" value="PROLINE--TRNA LIGASE"/>
    <property type="match status" value="1"/>
</dbReference>
<dbReference type="SUPFAM" id="SSF55681">
    <property type="entry name" value="Class II aaRS and biotin synthetases"/>
    <property type="match status" value="1"/>
</dbReference>
<dbReference type="InterPro" id="IPR004154">
    <property type="entry name" value="Anticodon-bd"/>
</dbReference>
<dbReference type="HAMAP" id="MF_01569">
    <property type="entry name" value="Pro_tRNA_synth_type1"/>
    <property type="match status" value="1"/>
</dbReference>
<dbReference type="NCBIfam" id="TIGR00409">
    <property type="entry name" value="proS_fam_II"/>
    <property type="match status" value="1"/>
</dbReference>
<proteinExistence type="inferred from homology"/>
<gene>
    <name evidence="12" type="primary">proS</name>
    <name evidence="14" type="ORF">ATTO_09860</name>
</gene>
<dbReference type="InterPro" id="IPR036754">
    <property type="entry name" value="YbaK/aa-tRNA-synt-asso_dom_sf"/>
</dbReference>